<dbReference type="EMBL" id="CM042891">
    <property type="protein sequence ID" value="KAI4303571.1"/>
    <property type="molecule type" value="Genomic_DNA"/>
</dbReference>
<keyword evidence="2" id="KW-1185">Reference proteome</keyword>
<name>A0ACB9L2B9_9MYRT</name>
<reference evidence="2" key="1">
    <citation type="journal article" date="2023" name="Front. Plant Sci.">
        <title>Chromosomal-level genome assembly of Melastoma candidum provides insights into trichome evolution.</title>
        <authorList>
            <person name="Zhong Y."/>
            <person name="Wu W."/>
            <person name="Sun C."/>
            <person name="Zou P."/>
            <person name="Liu Y."/>
            <person name="Dai S."/>
            <person name="Zhou R."/>
        </authorList>
    </citation>
    <scope>NUCLEOTIDE SEQUENCE [LARGE SCALE GENOMIC DNA]</scope>
</reference>
<gene>
    <name evidence="1" type="ORF">MLD38_039182</name>
</gene>
<sequence length="595" mass="66338">MKFMKLGSRPDSFYTEAATRTVASEVPADLILRAKNTVYHLHKFLLLPKCGLLQQLCINVDKDDPAVDISDIPGGEDAFELCAKYCYGISINLSAHNFFLAFCAAKYLRMTELVEKGNLLVKLEAFFNSCILEGWKDSVATLQTTSLLAAWSDNLGIARRCIDAIVEKILAAPNKVTWSFTYSRPDYNKKQQQAVPRDWWTEDVSDLDLDLFRCIITAIRSTNVIPPQLIGEALHVYACRWLPDTTKARLTDNSASQSDEFPGKSKRILEAIVGMIPAEPRSVSIRFLFRLLSIANYLSASQPTRAELIRRCSHQLAEAAASDLVFPSQSSRDEHFYDVDLVQSVTESFGVLWRRQPPGSKEMEEATRTIRRVGKLVDSYLQVISKDANLPVSKLVSLAESVPEVGRPEHDDLYKAINIFLKEHPDLSKSEKKDLCRILDGQKLSPAARAHAIKNERLPLRTVVQVLYFDQEKGSSGGGKSKSMKSHEASDFKGKEIRATGGGEEGRRRGASSKGRTATVTPPTPDSSKLEDEFEKKLVMEEEVEEAEEVEEEELMTGDATPMSTRVKSKPVKMPATMGRSRSRSDQGSHKGGDR</sequence>
<dbReference type="Proteomes" id="UP001057402">
    <property type="component" value="Chromosome 12"/>
</dbReference>
<evidence type="ECO:0000313" key="1">
    <source>
        <dbReference type="EMBL" id="KAI4303571.1"/>
    </source>
</evidence>
<proteinExistence type="predicted"/>
<accession>A0ACB9L2B9</accession>
<organism evidence="1 2">
    <name type="scientific">Melastoma candidum</name>
    <dbReference type="NCBI Taxonomy" id="119954"/>
    <lineage>
        <taxon>Eukaryota</taxon>
        <taxon>Viridiplantae</taxon>
        <taxon>Streptophyta</taxon>
        <taxon>Embryophyta</taxon>
        <taxon>Tracheophyta</taxon>
        <taxon>Spermatophyta</taxon>
        <taxon>Magnoliopsida</taxon>
        <taxon>eudicotyledons</taxon>
        <taxon>Gunneridae</taxon>
        <taxon>Pentapetalae</taxon>
        <taxon>rosids</taxon>
        <taxon>malvids</taxon>
        <taxon>Myrtales</taxon>
        <taxon>Melastomataceae</taxon>
        <taxon>Melastomatoideae</taxon>
        <taxon>Melastomateae</taxon>
        <taxon>Melastoma</taxon>
    </lineage>
</organism>
<comment type="caution">
    <text evidence="1">The sequence shown here is derived from an EMBL/GenBank/DDBJ whole genome shotgun (WGS) entry which is preliminary data.</text>
</comment>
<evidence type="ECO:0000313" key="2">
    <source>
        <dbReference type="Proteomes" id="UP001057402"/>
    </source>
</evidence>
<protein>
    <submittedName>
        <fullName evidence="1">Uncharacterized protein</fullName>
    </submittedName>
</protein>